<dbReference type="OrthoDB" id="564699at2"/>
<sequence>MSDQSARLSLPYLAPSQAQKHVTHNEALQILDLLVQPTVQAFGAITPPVSPLVGQVWALGAAPTGDWAGQPETLAAWNGDAWLFLTPQEGWQFLDITDGSLWRFGTAGWARLAPAELVNLTGVGINAGYDSTNRLSVSSAATLLTHEGAGHQLKINKSGASDTASLLFQTDWSGRAEMGTAGNDDFSIKVSPDGASWTNALSIAADTGLLTGEAITETATDARAGRLLTVGNFGLGSVSLPIVADVDAVAIPSGTYGTDGTTTGTVPAGGPDGILHHTTLAAGTATQRWQSALSDTMYHRSYRSGAWTSWAKIYDATNTTVDSNGFIKAASPILRLHNDHIEDPVEPVPAVFTRVGKGHYTLSGVQELADQGWQIEVPQDENGNRLVFVQTSYDAQSQTLEVKTSTVVWKSGWAAGKPVDIPQGRWIDLRFAYAPAA</sequence>
<name>A0A4P8EJZ4_9RHOB</name>
<evidence type="ECO:0000313" key="2">
    <source>
        <dbReference type="EMBL" id="QCO57193.1"/>
    </source>
</evidence>
<dbReference type="InterPro" id="IPR058008">
    <property type="entry name" value="Gp26_C"/>
</dbReference>
<organism evidence="2 3">
    <name type="scientific">Pseudorhodobacter turbinis</name>
    <dbReference type="NCBI Taxonomy" id="2500533"/>
    <lineage>
        <taxon>Bacteria</taxon>
        <taxon>Pseudomonadati</taxon>
        <taxon>Pseudomonadota</taxon>
        <taxon>Alphaproteobacteria</taxon>
        <taxon>Rhodobacterales</taxon>
        <taxon>Paracoccaceae</taxon>
        <taxon>Pseudorhodobacter</taxon>
    </lineage>
</organism>
<reference evidence="2 3" key="1">
    <citation type="submission" date="2019-05" db="EMBL/GenBank/DDBJ databases">
        <title>Pseudorhodobacter turbinis sp. nov., isolated from the gut of the Korean turban shell.</title>
        <authorList>
            <person name="Jeong Y.-S."/>
            <person name="Kang W.-R."/>
            <person name="Bae J.-W."/>
        </authorList>
    </citation>
    <scope>NUCLEOTIDE SEQUENCE [LARGE SCALE GENOMIC DNA]</scope>
    <source>
        <strain evidence="2 3">S12M18</strain>
        <plasmid evidence="2 3">unnamed1</plasmid>
    </source>
</reference>
<gene>
    <name evidence="2" type="ORF">EOK75_15630</name>
</gene>
<keyword evidence="3" id="KW-1185">Reference proteome</keyword>
<dbReference type="KEGG" id="pseb:EOK75_15630"/>
<proteinExistence type="predicted"/>
<feature type="domain" description="Phage tail protein C-terminal" evidence="1">
    <location>
        <begin position="318"/>
        <end position="431"/>
    </location>
</feature>
<evidence type="ECO:0000313" key="3">
    <source>
        <dbReference type="Proteomes" id="UP000298631"/>
    </source>
</evidence>
<dbReference type="CDD" id="cd19958">
    <property type="entry name" value="pyocin_knob"/>
    <property type="match status" value="1"/>
</dbReference>
<geneLocation type="plasmid" evidence="2 3">
    <name>unnamed1</name>
</geneLocation>
<keyword evidence="2" id="KW-0614">Plasmid</keyword>
<accession>A0A4P8EJZ4</accession>
<dbReference type="EMBL" id="CP039965">
    <property type="protein sequence ID" value="QCO57193.1"/>
    <property type="molecule type" value="Genomic_DNA"/>
</dbReference>
<dbReference type="Pfam" id="PF25670">
    <property type="entry name" value="Phage_tail_C_2"/>
    <property type="match status" value="1"/>
</dbReference>
<dbReference type="InterPro" id="IPR021251">
    <property type="entry name" value="DUF2793"/>
</dbReference>
<protein>
    <submittedName>
        <fullName evidence="2">DUF2793 domain-containing protein</fullName>
    </submittedName>
</protein>
<dbReference type="Proteomes" id="UP000298631">
    <property type="component" value="Plasmid unnamed1"/>
</dbReference>
<dbReference type="Pfam" id="PF10983">
    <property type="entry name" value="DUF2793"/>
    <property type="match status" value="1"/>
</dbReference>
<dbReference type="RefSeq" id="WP_137194997.1">
    <property type="nucleotide sequence ID" value="NZ_CP039965.1"/>
</dbReference>
<dbReference type="AlphaFoldDB" id="A0A4P8EJZ4"/>
<evidence type="ECO:0000259" key="1">
    <source>
        <dbReference type="Pfam" id="PF25670"/>
    </source>
</evidence>